<feature type="compositionally biased region" description="Acidic residues" evidence="1">
    <location>
        <begin position="26"/>
        <end position="42"/>
    </location>
</feature>
<dbReference type="CDD" id="cd00118">
    <property type="entry name" value="LysM"/>
    <property type="match status" value="1"/>
</dbReference>
<dbReference type="RefSeq" id="WP_272136308.1">
    <property type="nucleotide sequence ID" value="NZ_JAQNDM010000002.1"/>
</dbReference>
<keyword evidence="5" id="KW-1185">Reference proteome</keyword>
<dbReference type="SUPFAM" id="SSF54106">
    <property type="entry name" value="LysM domain"/>
    <property type="match status" value="1"/>
</dbReference>
<evidence type="ECO:0000256" key="2">
    <source>
        <dbReference type="SAM" id="SignalP"/>
    </source>
</evidence>
<reference evidence="4 5" key="1">
    <citation type="submission" date="2022-11" db="EMBL/GenBank/DDBJ databases">
        <title>Minimal conservation of predation-associated metabolite biosynthetic gene clusters underscores biosynthetic potential of Myxococcota including descriptions for ten novel species: Archangium lansinium sp. nov., Myxococcus landrumus sp. nov., Nannocystis bai.</title>
        <authorList>
            <person name="Ahearne A."/>
            <person name="Stevens C."/>
            <person name="Dowd S."/>
        </authorList>
    </citation>
    <scope>NUCLEOTIDE SEQUENCE [LARGE SCALE GENOMIC DNA]</scope>
    <source>
        <strain evidence="4 5">NCWAL01</strain>
    </source>
</reference>
<evidence type="ECO:0000259" key="3">
    <source>
        <dbReference type="PROSITE" id="PS51782"/>
    </source>
</evidence>
<accession>A0ABT5D456</accession>
<feature type="domain" description="LysM" evidence="3">
    <location>
        <begin position="63"/>
        <end position="111"/>
    </location>
</feature>
<dbReference type="InterPro" id="IPR018392">
    <property type="entry name" value="LysM"/>
</dbReference>
<organism evidence="4 5">
    <name type="scientific">Stigmatella ashevillensis</name>
    <dbReference type="NCBI Taxonomy" id="2995309"/>
    <lineage>
        <taxon>Bacteria</taxon>
        <taxon>Pseudomonadati</taxon>
        <taxon>Myxococcota</taxon>
        <taxon>Myxococcia</taxon>
        <taxon>Myxococcales</taxon>
        <taxon>Cystobacterineae</taxon>
        <taxon>Archangiaceae</taxon>
        <taxon>Stigmatella</taxon>
    </lineage>
</organism>
<dbReference type="PANTHER" id="PTHR34700:SF4">
    <property type="entry name" value="PHAGE-LIKE ELEMENT PBSX PROTEIN XKDP"/>
    <property type="match status" value="1"/>
</dbReference>
<gene>
    <name evidence="4" type="ORF">POL68_08200</name>
</gene>
<dbReference type="Pfam" id="PF01476">
    <property type="entry name" value="LysM"/>
    <property type="match status" value="1"/>
</dbReference>
<dbReference type="PANTHER" id="PTHR34700">
    <property type="entry name" value="POTASSIUM BINDING PROTEIN KBP"/>
    <property type="match status" value="1"/>
</dbReference>
<dbReference type="PROSITE" id="PS51782">
    <property type="entry name" value="LYSM"/>
    <property type="match status" value="1"/>
</dbReference>
<feature type="signal peptide" evidence="2">
    <location>
        <begin position="1"/>
        <end position="23"/>
    </location>
</feature>
<evidence type="ECO:0000313" key="4">
    <source>
        <dbReference type="EMBL" id="MDC0708446.1"/>
    </source>
</evidence>
<feature type="chain" id="PRO_5047057809" evidence="2">
    <location>
        <begin position="24"/>
        <end position="395"/>
    </location>
</feature>
<dbReference type="InterPro" id="IPR036779">
    <property type="entry name" value="LysM_dom_sf"/>
</dbReference>
<evidence type="ECO:0000313" key="5">
    <source>
        <dbReference type="Proteomes" id="UP001221838"/>
    </source>
</evidence>
<dbReference type="Gene3D" id="3.10.350.10">
    <property type="entry name" value="LysM domain"/>
    <property type="match status" value="1"/>
</dbReference>
<proteinExistence type="predicted"/>
<keyword evidence="2" id="KW-0732">Signal</keyword>
<name>A0ABT5D456_9BACT</name>
<dbReference type="Proteomes" id="UP001221838">
    <property type="component" value="Unassembled WGS sequence"/>
</dbReference>
<dbReference type="EMBL" id="JAQNDM010000002">
    <property type="protein sequence ID" value="MDC0708446.1"/>
    <property type="molecule type" value="Genomic_DNA"/>
</dbReference>
<dbReference type="InterPro" id="IPR052196">
    <property type="entry name" value="Bact_Kbp"/>
</dbReference>
<sequence>MRSRILTSLLLALVIAPPGLARAQEAEAEDPEGGETEGSDVADEPRSTRGPNVAGARETAPGEVHTVVGGDTLWDLSQQYLGSPWYWPKVWSYNPEIANPHWIYPGNRVRFFPAGEEVPSRVETGVGPEDDGGGLQAATELSGEDLVSVSGKISYQPQGATLVTTQAFVTQKEVDEAGQIDNSFSDAEMLSFPDKVYVRFKRKTDAKVGDRYLIFRTVQEVQHPVNKKRKMGYLTELNGTLKVLTVGDKFVTAQIQETWNPIERTDLVGPYGEKLTDRIAVKPNNKQLKGYIVTALVPYLTFTGEHSVLVVDKGSADGVETGNVFTIVRQEDTVGGTLLKPTQKDKALPSEAIGLCLVTEVKERASNCLVTASLREIIPGDHAELRVGKAPTASR</sequence>
<comment type="caution">
    <text evidence="4">The sequence shown here is derived from an EMBL/GenBank/DDBJ whole genome shotgun (WGS) entry which is preliminary data.</text>
</comment>
<feature type="region of interest" description="Disordered" evidence="1">
    <location>
        <begin position="22"/>
        <end position="62"/>
    </location>
</feature>
<protein>
    <submittedName>
        <fullName evidence="4">LysM peptidoglycan-binding domain-containing protein</fullName>
    </submittedName>
</protein>
<evidence type="ECO:0000256" key="1">
    <source>
        <dbReference type="SAM" id="MobiDB-lite"/>
    </source>
</evidence>